<evidence type="ECO:0000259" key="1">
    <source>
        <dbReference type="Pfam" id="PF04287"/>
    </source>
</evidence>
<evidence type="ECO:0000313" key="2">
    <source>
        <dbReference type="EMBL" id="RMJ02126.1"/>
    </source>
</evidence>
<dbReference type="SUPFAM" id="SSF158452">
    <property type="entry name" value="YqcC-like"/>
    <property type="match status" value="1"/>
</dbReference>
<evidence type="ECO:0000313" key="3">
    <source>
        <dbReference type="Proteomes" id="UP000265903"/>
    </source>
</evidence>
<feature type="domain" description="YqcC-like" evidence="1">
    <location>
        <begin position="16"/>
        <end position="112"/>
    </location>
</feature>
<dbReference type="EMBL" id="QMDL01000004">
    <property type="protein sequence ID" value="RMJ02126.1"/>
    <property type="molecule type" value="Genomic_DNA"/>
</dbReference>
<dbReference type="Proteomes" id="UP000265903">
    <property type="component" value="Unassembled WGS sequence"/>
</dbReference>
<dbReference type="InterPro" id="IPR023376">
    <property type="entry name" value="YqcC-like_dom"/>
</dbReference>
<dbReference type="InterPro" id="IPR007384">
    <property type="entry name" value="UCP006257"/>
</dbReference>
<dbReference type="PIRSF" id="PIRSF006257">
    <property type="entry name" value="UCP006257"/>
    <property type="match status" value="1"/>
</dbReference>
<dbReference type="InterPro" id="IPR036814">
    <property type="entry name" value="YqcC-like_sf"/>
</dbReference>
<comment type="caution">
    <text evidence="2">The sequence shown here is derived from an EMBL/GenBank/DDBJ whole genome shotgun (WGS) entry which is preliminary data.</text>
</comment>
<gene>
    <name evidence="2" type="ORF">DOQ08_02922</name>
</gene>
<dbReference type="AlphaFoldDB" id="A0A3M2RA07"/>
<keyword evidence="3" id="KW-1185">Reference proteome</keyword>
<dbReference type="Pfam" id="PF04287">
    <property type="entry name" value="DUF446"/>
    <property type="match status" value="1"/>
</dbReference>
<sequence>MGRLTMKENRAHASHVADSLLQIEVELRSIGVWQEQPLPPEAFESTQPFCLDTMNFTQWLQFVFVERMKLLLEAGQPLPSVSGIAPMAEEYFRGRSESGAKLIQALAHMDNLLSGE</sequence>
<accession>A0A3M2RA07</accession>
<proteinExistence type="predicted"/>
<dbReference type="Gene3D" id="1.20.1440.40">
    <property type="entry name" value="YqcC-like"/>
    <property type="match status" value="1"/>
</dbReference>
<dbReference type="PANTHER" id="PTHR39586">
    <property type="entry name" value="CYTOPLASMIC PROTEIN-RELATED"/>
    <property type="match status" value="1"/>
</dbReference>
<dbReference type="GO" id="GO:0044010">
    <property type="term" value="P:single-species biofilm formation"/>
    <property type="evidence" value="ECO:0007669"/>
    <property type="project" value="TreeGrafter"/>
</dbReference>
<name>A0A3M2RA07_9GAMM</name>
<protein>
    <recommendedName>
        <fullName evidence="1">YqcC-like domain-containing protein</fullName>
    </recommendedName>
</protein>
<reference evidence="2 3" key="1">
    <citation type="submission" date="2018-08" db="EMBL/GenBank/DDBJ databases">
        <title>Whole Genome Sequence of the Moderate Halophilic Marine Bacterium Marinobacter litoralis Sw-45.</title>
        <authorList>
            <person name="Musa H."/>
        </authorList>
    </citation>
    <scope>NUCLEOTIDE SEQUENCE [LARGE SCALE GENOMIC DNA]</scope>
    <source>
        <strain evidence="2 3">Sw-45</strain>
    </source>
</reference>
<dbReference type="PANTHER" id="PTHR39586:SF1">
    <property type="entry name" value="CYTOPLASMIC PROTEIN"/>
    <property type="match status" value="1"/>
</dbReference>
<organism evidence="2 3">
    <name type="scientific">Marinobacter litoralis</name>
    <dbReference type="NCBI Taxonomy" id="187981"/>
    <lineage>
        <taxon>Bacteria</taxon>
        <taxon>Pseudomonadati</taxon>
        <taxon>Pseudomonadota</taxon>
        <taxon>Gammaproteobacteria</taxon>
        <taxon>Pseudomonadales</taxon>
        <taxon>Marinobacteraceae</taxon>
        <taxon>Marinobacter</taxon>
    </lineage>
</organism>